<dbReference type="Pfam" id="PF12804">
    <property type="entry name" value="NTP_transf_3"/>
    <property type="match status" value="1"/>
</dbReference>
<sequence>MGDSGAHKLLAEFQGVPLIRRSAIIASNCKSHSVIVVTGYRHRDIAGSISDLPVTLVHNPAFPSGMASSIAVGVAAAEAYQPSGIMIMLADMPALTGADLDSIISAFRDHEAACIIRAVAGGKSGNPVVFPSTIYHELKSLNGDKGARELIRGSSLPVIDVEIGEGALIDVDTPHAIEAAGGVLRN</sequence>
<evidence type="ECO:0000256" key="1">
    <source>
        <dbReference type="ARBA" id="ARBA00022842"/>
    </source>
</evidence>
<dbReference type="EC" id="2.7.7.76" evidence="3"/>
<dbReference type="Gene3D" id="3.90.550.10">
    <property type="entry name" value="Spore Coat Polysaccharide Biosynthesis Protein SpsA, Chain A"/>
    <property type="match status" value="1"/>
</dbReference>
<dbReference type="EMBL" id="JACHBI010000016">
    <property type="protein sequence ID" value="MBB5576994.1"/>
    <property type="molecule type" value="Genomic_DNA"/>
</dbReference>
<proteinExistence type="predicted"/>
<gene>
    <name evidence="3" type="ORF">GGD50_005643</name>
</gene>
<feature type="domain" description="MobA-like NTP transferase" evidence="2">
    <location>
        <begin position="5"/>
        <end position="152"/>
    </location>
</feature>
<organism evidence="3 4">
    <name type="scientific">Rhizobium paranaense</name>
    <dbReference type="NCBI Taxonomy" id="1650438"/>
    <lineage>
        <taxon>Bacteria</taxon>
        <taxon>Pseudomonadati</taxon>
        <taxon>Pseudomonadota</taxon>
        <taxon>Alphaproteobacteria</taxon>
        <taxon>Hyphomicrobiales</taxon>
        <taxon>Rhizobiaceae</taxon>
        <taxon>Rhizobium/Agrobacterium group</taxon>
        <taxon>Rhizobium</taxon>
    </lineage>
</organism>
<dbReference type="GO" id="GO:0061602">
    <property type="term" value="F:molybdenum cofactor cytidylyltransferase activity"/>
    <property type="evidence" value="ECO:0007669"/>
    <property type="project" value="UniProtKB-EC"/>
</dbReference>
<dbReference type="PANTHER" id="PTHR43777">
    <property type="entry name" value="MOLYBDENUM COFACTOR CYTIDYLYLTRANSFERASE"/>
    <property type="match status" value="1"/>
</dbReference>
<dbReference type="InterPro" id="IPR025877">
    <property type="entry name" value="MobA-like_NTP_Trfase"/>
</dbReference>
<keyword evidence="3" id="KW-0808">Transferase</keyword>
<dbReference type="Proteomes" id="UP000549882">
    <property type="component" value="Unassembled WGS sequence"/>
</dbReference>
<comment type="caution">
    <text evidence="3">The sequence shown here is derived from an EMBL/GenBank/DDBJ whole genome shotgun (WGS) entry which is preliminary data.</text>
</comment>
<keyword evidence="1" id="KW-0460">Magnesium</keyword>
<evidence type="ECO:0000313" key="4">
    <source>
        <dbReference type="Proteomes" id="UP000549882"/>
    </source>
</evidence>
<accession>A0A7W9D401</accession>
<dbReference type="InterPro" id="IPR029044">
    <property type="entry name" value="Nucleotide-diphossugar_trans"/>
</dbReference>
<dbReference type="SUPFAM" id="SSF53448">
    <property type="entry name" value="Nucleotide-diphospho-sugar transferases"/>
    <property type="match status" value="1"/>
</dbReference>
<dbReference type="CDD" id="cd04182">
    <property type="entry name" value="GT_2_like_f"/>
    <property type="match status" value="1"/>
</dbReference>
<reference evidence="3 4" key="1">
    <citation type="submission" date="2020-08" db="EMBL/GenBank/DDBJ databases">
        <title>Genomic Encyclopedia of Type Strains, Phase IV (KMG-V): Genome sequencing to study the core and pangenomes of soil and plant-associated prokaryotes.</title>
        <authorList>
            <person name="Whitman W."/>
        </authorList>
    </citation>
    <scope>NUCLEOTIDE SEQUENCE [LARGE SCALE GENOMIC DNA]</scope>
    <source>
        <strain evidence="3 4">SEMIA 4064</strain>
    </source>
</reference>
<dbReference type="AlphaFoldDB" id="A0A7W9D401"/>
<evidence type="ECO:0000259" key="2">
    <source>
        <dbReference type="Pfam" id="PF12804"/>
    </source>
</evidence>
<name>A0A7W9D401_9HYPH</name>
<protein>
    <submittedName>
        <fullName evidence="3">Molybdenum cofactor cytidylyltransferase</fullName>
        <ecNumber evidence="3">2.7.7.76</ecNumber>
    </submittedName>
</protein>
<keyword evidence="4" id="KW-1185">Reference proteome</keyword>
<keyword evidence="3" id="KW-0548">Nucleotidyltransferase</keyword>
<evidence type="ECO:0000313" key="3">
    <source>
        <dbReference type="EMBL" id="MBB5576994.1"/>
    </source>
</evidence>
<dbReference type="PANTHER" id="PTHR43777:SF1">
    <property type="entry name" value="MOLYBDENUM COFACTOR CYTIDYLYLTRANSFERASE"/>
    <property type="match status" value="1"/>
</dbReference>